<dbReference type="Pfam" id="PF00496">
    <property type="entry name" value="SBP_bac_5"/>
    <property type="match status" value="1"/>
</dbReference>
<evidence type="ECO:0000313" key="7">
    <source>
        <dbReference type="Proteomes" id="UP000319578"/>
    </source>
</evidence>
<reference evidence="6" key="1">
    <citation type="submission" date="2015-07" db="EMBL/GenBank/DDBJ databases">
        <title>Genome sequencing project for genomic taxonomy and phylogenomics of Bacillus-like bacteria.</title>
        <authorList>
            <person name="Liu B."/>
            <person name="Wang J."/>
            <person name="Zhu Y."/>
            <person name="Liu G."/>
            <person name="Chen Q."/>
            <person name="Chen Z."/>
            <person name="Lan J."/>
            <person name="Che J."/>
            <person name="Ge C."/>
            <person name="Shi H."/>
            <person name="Pan Z."/>
            <person name="Liu X."/>
        </authorList>
    </citation>
    <scope>NUCLEOTIDE SEQUENCE [LARGE SCALE GENOMIC DNA]</scope>
    <source>
        <strain evidence="6">DSM 9887</strain>
    </source>
</reference>
<dbReference type="CDD" id="cd08507">
    <property type="entry name" value="PBP2_SgrR_like"/>
    <property type="match status" value="1"/>
</dbReference>
<dbReference type="EMBL" id="BJON01000026">
    <property type="protein sequence ID" value="GED72151.1"/>
    <property type="molecule type" value="Genomic_DNA"/>
</dbReference>
<organism evidence="5 6">
    <name type="scientific">Brevibacillus reuszeri</name>
    <dbReference type="NCBI Taxonomy" id="54915"/>
    <lineage>
        <taxon>Bacteria</taxon>
        <taxon>Bacillati</taxon>
        <taxon>Bacillota</taxon>
        <taxon>Bacilli</taxon>
        <taxon>Bacillales</taxon>
        <taxon>Paenibacillaceae</taxon>
        <taxon>Brevibacillus</taxon>
    </lineage>
</organism>
<keyword evidence="1" id="KW-0238">DNA-binding</keyword>
<protein>
    <submittedName>
        <fullName evidence="5">ABC transporter substrate-binding protein</fullName>
    </submittedName>
    <submittedName>
        <fullName evidence="4">Peptide-binding protein</fullName>
    </submittedName>
</protein>
<dbReference type="Pfam" id="PF12793">
    <property type="entry name" value="SgrR_N"/>
    <property type="match status" value="1"/>
</dbReference>
<reference evidence="4 7" key="3">
    <citation type="submission" date="2019-06" db="EMBL/GenBank/DDBJ databases">
        <title>Whole genome shotgun sequence of Brevibacillus reuszeri NBRC 15719.</title>
        <authorList>
            <person name="Hosoyama A."/>
            <person name="Uohara A."/>
            <person name="Ohji S."/>
            <person name="Ichikawa N."/>
        </authorList>
    </citation>
    <scope>NUCLEOTIDE SEQUENCE [LARGE SCALE GENOMIC DNA]</scope>
    <source>
        <strain evidence="4 7">NBRC 15719</strain>
    </source>
</reference>
<feature type="domain" description="Solute-binding protein family 5" evidence="2">
    <location>
        <begin position="178"/>
        <end position="486"/>
    </location>
</feature>
<comment type="caution">
    <text evidence="5">The sequence shown here is derived from an EMBL/GenBank/DDBJ whole genome shotgun (WGS) entry which is preliminary data.</text>
</comment>
<dbReference type="Gene3D" id="3.10.105.10">
    <property type="entry name" value="Dipeptide-binding Protein, Domain 3"/>
    <property type="match status" value="1"/>
</dbReference>
<dbReference type="GO" id="GO:0015833">
    <property type="term" value="P:peptide transport"/>
    <property type="evidence" value="ECO:0007669"/>
    <property type="project" value="TreeGrafter"/>
</dbReference>
<accession>A0A0K9YUB7</accession>
<dbReference type="InterPro" id="IPR025370">
    <property type="entry name" value="SgrR_HTH_N"/>
</dbReference>
<dbReference type="GO" id="GO:1904680">
    <property type="term" value="F:peptide transmembrane transporter activity"/>
    <property type="evidence" value="ECO:0007669"/>
    <property type="project" value="TreeGrafter"/>
</dbReference>
<dbReference type="PANTHER" id="PTHR30290:SF72">
    <property type="entry name" value="HTH-TYPE TRANSCRIPTIONAL REGULATOR SGRR"/>
    <property type="match status" value="1"/>
</dbReference>
<dbReference type="STRING" id="54915.ADS79_10030"/>
<name>A0A0K9YUB7_9BACL</name>
<evidence type="ECO:0000256" key="1">
    <source>
        <dbReference type="ARBA" id="ARBA00023125"/>
    </source>
</evidence>
<dbReference type="Proteomes" id="UP000036834">
    <property type="component" value="Unassembled WGS sequence"/>
</dbReference>
<dbReference type="PATRIC" id="fig|54915.3.peg.928"/>
<evidence type="ECO:0000313" key="4">
    <source>
        <dbReference type="EMBL" id="GED72151.1"/>
    </source>
</evidence>
<dbReference type="PANTHER" id="PTHR30290">
    <property type="entry name" value="PERIPLASMIC BINDING COMPONENT OF ABC TRANSPORTER"/>
    <property type="match status" value="1"/>
</dbReference>
<dbReference type="InterPro" id="IPR039424">
    <property type="entry name" value="SBP_5"/>
</dbReference>
<dbReference type="EMBL" id="LGIQ01000007">
    <property type="protein sequence ID" value="KNB72242.1"/>
    <property type="molecule type" value="Genomic_DNA"/>
</dbReference>
<evidence type="ECO:0000259" key="2">
    <source>
        <dbReference type="Pfam" id="PF00496"/>
    </source>
</evidence>
<proteinExistence type="predicted"/>
<dbReference type="SUPFAM" id="SSF53850">
    <property type="entry name" value="Periplasmic binding protein-like II"/>
    <property type="match status" value="1"/>
</dbReference>
<dbReference type="GO" id="GO:0003677">
    <property type="term" value="F:DNA binding"/>
    <property type="evidence" value="ECO:0007669"/>
    <property type="project" value="UniProtKB-KW"/>
</dbReference>
<dbReference type="RefSeq" id="WP_049738289.1">
    <property type="nucleotide sequence ID" value="NZ_BJON01000026.1"/>
</dbReference>
<feature type="domain" description="Transcriptional regulator SgrR N-terminal HTH" evidence="3">
    <location>
        <begin position="3"/>
        <end position="110"/>
    </location>
</feature>
<evidence type="ECO:0000313" key="6">
    <source>
        <dbReference type="Proteomes" id="UP000036834"/>
    </source>
</evidence>
<gene>
    <name evidence="5" type="ORF">ADS79_10030</name>
    <name evidence="4" type="ORF">BRE01_58530</name>
</gene>
<evidence type="ECO:0000313" key="5">
    <source>
        <dbReference type="EMBL" id="KNB72242.1"/>
    </source>
</evidence>
<sequence length="607" mass="69722">MQLVEQYNRLCAGCPKEAFGQPQEIALAEVASILFCTLRNATLTLKKMQNQGWLIWQPGRGRGNRSVLTCLLPPADVVLGVAKEIVQRGDIKASRELIEQYQEQWTALADDFSLWMSSQFGLRVTREKENSRVDTLRLFFDHSLQGLDPIHVLLRSQTHLVKHLFDCLVRFDLVAKSIEPNLSFYWEVDETGREWTFFLRKGVLFHHGRLLTASDVCYSLQRLQGESSKHRWLTSSIVSVVAKDEYVVVITLDEPDELFLHALSKEYMSIVPRDYVEQMGEKFAQMPVGTGPFRVVRNDESMLVLEAFQPYFGGRPFLDRIEIWCVPELPEDKQMAKGLDRSQLLLPGSHGDHELEKDEISWRGLARQEQCFQYVSFNSAKEGPLRNPAFRRRMASIFSAQELCEDLKGPREPSFVWGNHGTLVAGCEAKNDHAEETLKIGEECGYQGEILRLYTYPDLDHVEDAEWIQRRAKQYGVAIELVYEEPEELAMPAMLEAADMVIDSANVDERSELSLREFLYAGALSITHHLNVEQKEEVDRINRLLGRARTREEKQAHMARMMAFLHKMDTYVPLYSNRVEMLAHPRLSGVSLDAFGWVDFTRIFVKA</sequence>
<reference evidence="5" key="2">
    <citation type="submission" date="2015-07" db="EMBL/GenBank/DDBJ databases">
        <title>MeaNS - Measles Nucleotide Surveillance Program.</title>
        <authorList>
            <person name="Tran T."/>
            <person name="Druce J."/>
        </authorList>
    </citation>
    <scope>NUCLEOTIDE SEQUENCE</scope>
    <source>
        <strain evidence="5">DSM 9887</strain>
    </source>
</reference>
<evidence type="ECO:0000259" key="3">
    <source>
        <dbReference type="Pfam" id="PF12793"/>
    </source>
</evidence>
<dbReference type="Gene3D" id="3.40.190.10">
    <property type="entry name" value="Periplasmic binding protein-like II"/>
    <property type="match status" value="1"/>
</dbReference>
<dbReference type="OrthoDB" id="5894719at2"/>
<dbReference type="Proteomes" id="UP000319578">
    <property type="component" value="Unassembled WGS sequence"/>
</dbReference>
<dbReference type="AlphaFoldDB" id="A0A0K9YUB7"/>
<dbReference type="InterPro" id="IPR000914">
    <property type="entry name" value="SBP_5_dom"/>
</dbReference>
<keyword evidence="7" id="KW-1185">Reference proteome</keyword>